<dbReference type="EMBL" id="MU003493">
    <property type="protein sequence ID" value="KAF2477093.1"/>
    <property type="molecule type" value="Genomic_DNA"/>
</dbReference>
<gene>
    <name evidence="1" type="ORF">BDR25DRAFT_390725</name>
</gene>
<accession>A0ACB6RCN0</accession>
<evidence type="ECO:0000313" key="2">
    <source>
        <dbReference type="Proteomes" id="UP000799755"/>
    </source>
</evidence>
<protein>
    <submittedName>
        <fullName evidence="1">Sfi1-domain-containing protein</fullName>
    </submittedName>
</protein>
<reference evidence="1" key="1">
    <citation type="journal article" date="2020" name="Stud. Mycol.">
        <title>101 Dothideomycetes genomes: a test case for predicting lifestyles and emergence of pathogens.</title>
        <authorList>
            <person name="Haridas S."/>
            <person name="Albert R."/>
            <person name="Binder M."/>
            <person name="Bloem J."/>
            <person name="Labutti K."/>
            <person name="Salamov A."/>
            <person name="Andreopoulos B."/>
            <person name="Baker S."/>
            <person name="Barry K."/>
            <person name="Bills G."/>
            <person name="Bluhm B."/>
            <person name="Cannon C."/>
            <person name="Castanera R."/>
            <person name="Culley D."/>
            <person name="Daum C."/>
            <person name="Ezra D."/>
            <person name="Gonzalez J."/>
            <person name="Henrissat B."/>
            <person name="Kuo A."/>
            <person name="Liang C."/>
            <person name="Lipzen A."/>
            <person name="Lutzoni F."/>
            <person name="Magnuson J."/>
            <person name="Mondo S."/>
            <person name="Nolan M."/>
            <person name="Ohm R."/>
            <person name="Pangilinan J."/>
            <person name="Park H.-J."/>
            <person name="Ramirez L."/>
            <person name="Alfaro M."/>
            <person name="Sun H."/>
            <person name="Tritt A."/>
            <person name="Yoshinaga Y."/>
            <person name="Zwiers L.-H."/>
            <person name="Turgeon B."/>
            <person name="Goodwin S."/>
            <person name="Spatafora J."/>
            <person name="Crous P."/>
            <person name="Grigoriev I."/>
        </authorList>
    </citation>
    <scope>NUCLEOTIDE SEQUENCE</scope>
    <source>
        <strain evidence="1">ATCC 200398</strain>
    </source>
</reference>
<dbReference type="Proteomes" id="UP000799755">
    <property type="component" value="Unassembled WGS sequence"/>
</dbReference>
<evidence type="ECO:0000313" key="1">
    <source>
        <dbReference type="EMBL" id="KAF2477093.1"/>
    </source>
</evidence>
<keyword evidence="2" id="KW-1185">Reference proteome</keyword>
<organism evidence="1 2">
    <name type="scientific">Lindgomyces ingoldianus</name>
    <dbReference type="NCBI Taxonomy" id="673940"/>
    <lineage>
        <taxon>Eukaryota</taxon>
        <taxon>Fungi</taxon>
        <taxon>Dikarya</taxon>
        <taxon>Ascomycota</taxon>
        <taxon>Pezizomycotina</taxon>
        <taxon>Dothideomycetes</taxon>
        <taxon>Pleosporomycetidae</taxon>
        <taxon>Pleosporales</taxon>
        <taxon>Lindgomycetaceae</taxon>
        <taxon>Lindgomyces</taxon>
    </lineage>
</organism>
<comment type="caution">
    <text evidence="1">The sequence shown here is derived from an EMBL/GenBank/DDBJ whole genome shotgun (WGS) entry which is preliminary data.</text>
</comment>
<sequence>MPPSMTTNDDEIPPLTNEDIEILYDIVRLAQTLPGRTFRALFQAYDKVLSERNINPDNDTRYLRFLFRMQDAGEREDEGLVDRFQRLLAEMGIQVECDPEGDGIEEITRNVDNLVSNGLPPSMPNTPGRIRSRRGSFDSFFDGPVDKIRETDRVQDIPAFVRRGAPDTASDTEDLLRKGRSRPGSAARSQLLAQLPIRNRVNGARNTRVMSDSIPSRPGRNRSIPSHESLQIPSSAHATAQQFGGYDGDESEQSDSFERSHIQIPGVNAPIPGMAFDPALQYVGPEMLYRPSDTQMFDDAETFEYRRILTVARTCIRKWREQTREITENLEEINAIAYAFDRRILLRASLDSWRVALQNKHQVVETERFFDRLEGRAEKARNLFLLTKAFTHWAKSAEDEVLRTSVARRHILRTKYFNAWRDITAVNELKIQHHVLGKFLITWRKRTAAVQENDGMAVELYHENLVKKVFWKWFFAFCGRAAPVWNKERLTRNVLVKWVEIVRVLKERENWASGRRNREVLRKSLQAMRQKVADVQTLESQAEEFRRTTLLSFGLHAISTQVKLAPLFAQLAQRVQLRLVQSTLHRWQHNSLLSRLAKNVDRERILRNAFTSWNDQLRISEMARRVNARVQVEALYKWVLASKGLLLFRRHDRALKCSTFSNWVAKTRAHRVRLENAERTFAQFKRVQMLRSCLKRVEQKMAERKGQEFLALSVYEPRLKQRAFENLLEKHDHLQQMETWAEDAQFYVLTKNVLKRWGDATQHARRNRRRETYAHVRRMVKMNLVRRTFGTWKEKVGQLAIQDRQATEVVEDRILRASINLLTRWHNKTAIIFRLSTQASLKYNKKLGTTYFATWTQRHRYLQNLDTQAVALKQENTEIVATGALKKLEWRLWNSKQQEKNALALRQRNFEKHIRAMVRFWWEQTAERLAHNPESPSPTPSPRHGGGADDEGWGGDSHDSDGVGGPPEEYEPGDETRRLENWTAFDEGALGLSNLDLSLSFTPQRRQAHLQHPTRPHPNPQPQPPLPLPPPTSNARFLPPLIQELDEDLDIEESRVWTSTPMPMPKPGYLKTPSKRSVARAKRPELPASPERRPVVGITASAPVPGFVDKGVGIGLRGETVTSFERRLREGGFDVGGGPGGGGGGGGEKGKGAGAGEGENRGRLDLGIWVMRDDTLVRWIDIAGMENQVCISAAGSVSARLGWCKFATSRIGFFILLGMGGLTCPPTHPIRKLDVVRQTGLGGVIWVYSITIKWYGDVRRHLSHTHLGLPGYIDQKFDINANHLMTSRFQTRPLSAMGRLLWQTLIWCSKRSLVPNPSLPQTYLEQIIPVVASVELNVLRNIVPMVDV</sequence>
<proteinExistence type="predicted"/>
<name>A0ACB6RCN0_9PLEO</name>